<evidence type="ECO:0000256" key="2">
    <source>
        <dbReference type="SAM" id="Phobius"/>
    </source>
</evidence>
<feature type="transmembrane region" description="Helical" evidence="2">
    <location>
        <begin position="836"/>
        <end position="854"/>
    </location>
</feature>
<keyword evidence="2" id="KW-0472">Membrane</keyword>
<feature type="transmembrane region" description="Helical" evidence="2">
    <location>
        <begin position="12"/>
        <end position="37"/>
    </location>
</feature>
<dbReference type="InParanoid" id="Q8TSI3"/>
<feature type="domain" description="CARDB" evidence="3">
    <location>
        <begin position="274"/>
        <end position="372"/>
    </location>
</feature>
<dbReference type="KEGG" id="mac:MA_0813"/>
<evidence type="ECO:0000259" key="3">
    <source>
        <dbReference type="Pfam" id="PF07705"/>
    </source>
</evidence>
<gene>
    <name evidence="4" type="ordered locus">MA_0813</name>
</gene>
<sequence>MGRRLIKMKVSYFHSLINVLIITLLIPGVMLAVAAAAEDIPSGDDGNSTVLLPDLVIENDFSWSPTTPEVGEEVTITATVKNQGDAASGATTLALYIDGSSVREWDVSELSSGESSSVSYTWIPGSEGSVELRAVVDEDNLITESNEGNNEETATVTVAENSLPDLIISTFSYPEEPESGEQQRIQISVKNEGTAASSRATTLALYIDGSSVREWDVPRLSSGKSSSVSYTWVPESEGSVELRAVVDEDNLITESNEGNNEETATVTVTENSLPDLIISTFSYPEDPEPGEHQRIRVNVKNQGTATSEATMLVLYIDGDLVENWAISRLSSGEISYNSYTWIPTSEGTVELKAVVDKDNLVAESNEENNEKTATVAVAEDFFPDLIIEDLVPESEGEVGKTLNLTLKVKNQGTAPSEGVQAEYYINGTAPTQDDIQVPALSVGEEKDVMFSLVPDREGQMEVKVHIDSGTDVYELDENNNEFTKIVDVKTIRPDLIIESLSLNPASPKVGDDITFTVSIKNKGLRDSGSSELKYYINGTNLTQEGKISIPEIAMGETTTGIFHWVPEAEGSVDVRLVADSGNTILEEDETDNELTKTVSVAEETTSNNEENSDSSSGGGGSSGSSSSSSMGSGVSKEPAKNVEVKELDTRHIMSGYPVKYDFAENATCVTYLEVSPLKTYKKTTATVEVLKGKSIFVQKLPPGRVYKQLNIWLGNKGAGNEDSIKSAYTGFKVEKDWIENNSVNESNVTLLWYDSKWMPLSTEKTGEDEDYVYFRAKTIAFSCFAISEYTGEEGTVETGEGIQETLRGWEDGKAILNSSAEKEEGDTKNPMGVAKVLLAISLPLFMILVEYFVLKKKI</sequence>
<accession>Q8TSI3</accession>
<dbReference type="AlphaFoldDB" id="Q8TSI3"/>
<feature type="region of interest" description="Disordered" evidence="1">
    <location>
        <begin position="583"/>
        <end position="643"/>
    </location>
</feature>
<reference evidence="4 5" key="1">
    <citation type="journal article" date="2002" name="Genome Res.">
        <title>The genome of Methanosarcina acetivorans reveals extensive metabolic and physiological diversity.</title>
        <authorList>
            <person name="Galagan J.E."/>
            <person name="Nusbaum C."/>
            <person name="Roy A."/>
            <person name="Endrizzi M.G."/>
            <person name="Macdonald P."/>
            <person name="FitzHugh W."/>
            <person name="Calvo S."/>
            <person name="Engels R."/>
            <person name="Smirnov S."/>
            <person name="Atnoor D."/>
            <person name="Brown A."/>
            <person name="Allen N."/>
            <person name="Naylor J."/>
            <person name="Stange-Thomann N."/>
            <person name="DeArellano K."/>
            <person name="Johnson R."/>
            <person name="Linton L."/>
            <person name="McEwan P."/>
            <person name="McKernan K."/>
            <person name="Talamas J."/>
            <person name="Tirrell A."/>
            <person name="Ye W."/>
            <person name="Zimmer A."/>
            <person name="Barber R.D."/>
            <person name="Cann I."/>
            <person name="Graham D.E."/>
            <person name="Grahame D.A."/>
            <person name="Guss A."/>
            <person name="Hedderich R."/>
            <person name="Ingram-Smith C."/>
            <person name="Kuettner C.H."/>
            <person name="Krzycki J.A."/>
            <person name="Leigh J.A."/>
            <person name="Li W."/>
            <person name="Liu J."/>
            <person name="Mukhopadhyay B."/>
            <person name="Reeve J.N."/>
            <person name="Smith K."/>
            <person name="Springer T.A."/>
            <person name="Umayam L.A."/>
            <person name="White O."/>
            <person name="White R.H."/>
            <person name="de Macario E.C."/>
            <person name="Ferry J.G."/>
            <person name="Jarrell K.F."/>
            <person name="Jing H."/>
            <person name="Macario A.J.L."/>
            <person name="Paulsen I."/>
            <person name="Pritchett M."/>
            <person name="Sowers K.R."/>
            <person name="Swanson R.V."/>
            <person name="Zinder S.H."/>
            <person name="Lander E."/>
            <person name="Metcalf W.W."/>
            <person name="Birren B."/>
        </authorList>
    </citation>
    <scope>NUCLEOTIDE SEQUENCE [LARGE SCALE GENOMIC DNA]</scope>
    <source>
        <strain evidence="5">ATCC 35395 / DSM 2834 / JCM 12185 / C2A</strain>
    </source>
</reference>
<keyword evidence="2" id="KW-1133">Transmembrane helix</keyword>
<organism evidence="4 5">
    <name type="scientific">Methanosarcina acetivorans (strain ATCC 35395 / DSM 2834 / JCM 12185 / C2A)</name>
    <dbReference type="NCBI Taxonomy" id="188937"/>
    <lineage>
        <taxon>Archaea</taxon>
        <taxon>Methanobacteriati</taxon>
        <taxon>Methanobacteriota</taxon>
        <taxon>Stenosarchaea group</taxon>
        <taxon>Methanomicrobia</taxon>
        <taxon>Methanosarcinales</taxon>
        <taxon>Methanosarcinaceae</taxon>
        <taxon>Methanosarcina</taxon>
    </lineage>
</organism>
<dbReference type="EnsemblBacteria" id="AAM04252">
    <property type="protein sequence ID" value="AAM04252"/>
    <property type="gene ID" value="MA_0813"/>
</dbReference>
<name>Q8TSI3_METAC</name>
<feature type="domain" description="CARDB" evidence="3">
    <location>
        <begin position="492"/>
        <end position="596"/>
    </location>
</feature>
<dbReference type="InterPro" id="IPR026453">
    <property type="entry name" value="PGF_pre_PGF"/>
</dbReference>
<dbReference type="Pfam" id="PF07705">
    <property type="entry name" value="CARDB"/>
    <property type="match status" value="5"/>
</dbReference>
<feature type="domain" description="CARDB" evidence="3">
    <location>
        <begin position="383"/>
        <end position="484"/>
    </location>
</feature>
<dbReference type="PANTHER" id="PTHR35902">
    <property type="entry name" value="S-LAYER DOMAIN-LIKE PROTEIN-RELATED"/>
    <property type="match status" value="1"/>
</dbReference>
<dbReference type="HOGENOM" id="CLU_014975_0_0_2"/>
<protein>
    <recommendedName>
        <fullName evidence="3">CARDB domain-containing protein</fullName>
    </recommendedName>
</protein>
<dbReference type="PhylomeDB" id="Q8TSI3"/>
<evidence type="ECO:0000313" key="4">
    <source>
        <dbReference type="EMBL" id="AAM04252.1"/>
    </source>
</evidence>
<proteinExistence type="predicted"/>
<dbReference type="InterPro" id="IPR013783">
    <property type="entry name" value="Ig-like_fold"/>
</dbReference>
<keyword evidence="5" id="KW-1185">Reference proteome</keyword>
<feature type="domain" description="CARDB" evidence="3">
    <location>
        <begin position="53"/>
        <end position="153"/>
    </location>
</feature>
<dbReference type="NCBIfam" id="TIGR04213">
    <property type="entry name" value="PGF_pre_PGF"/>
    <property type="match status" value="1"/>
</dbReference>
<evidence type="ECO:0000313" key="5">
    <source>
        <dbReference type="Proteomes" id="UP000002487"/>
    </source>
</evidence>
<dbReference type="Proteomes" id="UP000002487">
    <property type="component" value="Chromosome"/>
</dbReference>
<feature type="domain" description="CARDB" evidence="3">
    <location>
        <begin position="164"/>
        <end position="263"/>
    </location>
</feature>
<feature type="compositionally biased region" description="Polar residues" evidence="1">
    <location>
        <begin position="595"/>
        <end position="609"/>
    </location>
</feature>
<dbReference type="Gene3D" id="2.60.40.10">
    <property type="entry name" value="Immunoglobulins"/>
    <property type="match status" value="5"/>
</dbReference>
<feature type="compositionally biased region" description="Low complexity" evidence="1">
    <location>
        <begin position="623"/>
        <end position="635"/>
    </location>
</feature>
<keyword evidence="2" id="KW-0812">Transmembrane</keyword>
<evidence type="ECO:0000256" key="1">
    <source>
        <dbReference type="SAM" id="MobiDB-lite"/>
    </source>
</evidence>
<dbReference type="EMBL" id="AE010299">
    <property type="protein sequence ID" value="AAM04252.1"/>
    <property type="molecule type" value="Genomic_DNA"/>
</dbReference>
<dbReference type="InterPro" id="IPR011635">
    <property type="entry name" value="CARDB"/>
</dbReference>